<keyword evidence="3" id="KW-1185">Reference proteome</keyword>
<reference evidence="2" key="1">
    <citation type="submission" date="2022-03" db="EMBL/GenBank/DDBJ databases">
        <authorList>
            <person name="Martin C."/>
        </authorList>
    </citation>
    <scope>NUCLEOTIDE SEQUENCE</scope>
</reference>
<dbReference type="EMBL" id="CAIIXF020000007">
    <property type="protein sequence ID" value="CAH1789378.1"/>
    <property type="molecule type" value="Genomic_DNA"/>
</dbReference>
<dbReference type="AlphaFoldDB" id="A0A8S4P556"/>
<gene>
    <name evidence="2" type="ORF">OFUS_LOCUS14749</name>
</gene>
<accession>A0A8S4P556</accession>
<name>A0A8S4P556_OWEFU</name>
<proteinExistence type="predicted"/>
<sequence length="174" mass="20611">MKMVFDYVTCSHCRLELHGRDELNTHMEEKHLLQEKFFGEFDWVLLIRICDGHFEMNLVKSLDELLWDICYNLLKNLDGGLKAPWQVPRNVMIIIKHGKLSSFFYLGTLKELLVVYVRDHLADAAHFPSPEDFISYVEKNSNANKRFMYEIVVYIFSGYFELSWRNKEEQCSSS</sequence>
<comment type="caution">
    <text evidence="2">The sequence shown here is derived from an EMBL/GenBank/DDBJ whole genome shotgun (WGS) entry which is preliminary data.</text>
</comment>
<dbReference type="Proteomes" id="UP000749559">
    <property type="component" value="Unassembled WGS sequence"/>
</dbReference>
<organism evidence="2 3">
    <name type="scientific">Owenia fusiformis</name>
    <name type="common">Polychaete worm</name>
    <dbReference type="NCBI Taxonomy" id="6347"/>
    <lineage>
        <taxon>Eukaryota</taxon>
        <taxon>Metazoa</taxon>
        <taxon>Spiralia</taxon>
        <taxon>Lophotrochozoa</taxon>
        <taxon>Annelida</taxon>
        <taxon>Polychaeta</taxon>
        <taxon>Sedentaria</taxon>
        <taxon>Canalipalpata</taxon>
        <taxon>Sabellida</taxon>
        <taxon>Oweniida</taxon>
        <taxon>Oweniidae</taxon>
        <taxon>Owenia</taxon>
    </lineage>
</organism>
<dbReference type="OrthoDB" id="5971732at2759"/>
<evidence type="ECO:0000313" key="3">
    <source>
        <dbReference type="Proteomes" id="UP000749559"/>
    </source>
</evidence>
<protein>
    <recommendedName>
        <fullName evidence="1">C2H2-type domain-containing protein</fullName>
    </recommendedName>
</protein>
<evidence type="ECO:0000313" key="2">
    <source>
        <dbReference type="EMBL" id="CAH1789378.1"/>
    </source>
</evidence>
<dbReference type="InterPro" id="IPR013087">
    <property type="entry name" value="Znf_C2H2_type"/>
</dbReference>
<evidence type="ECO:0000259" key="1">
    <source>
        <dbReference type="PROSITE" id="PS00028"/>
    </source>
</evidence>
<feature type="domain" description="C2H2-type" evidence="1">
    <location>
        <begin position="10"/>
        <end position="31"/>
    </location>
</feature>
<dbReference type="PROSITE" id="PS00028">
    <property type="entry name" value="ZINC_FINGER_C2H2_1"/>
    <property type="match status" value="1"/>
</dbReference>